<dbReference type="SMART" id="SM01230">
    <property type="entry name" value="Gln-synt_C"/>
    <property type="match status" value="1"/>
</dbReference>
<dbReference type="PROSITE" id="PS51986">
    <property type="entry name" value="GS_BETA_GRASP"/>
    <property type="match status" value="1"/>
</dbReference>
<reference evidence="16 17" key="1">
    <citation type="submission" date="2024-09" db="EMBL/GenBank/DDBJ databases">
        <title>Floridaenema gen nov. (Aerosakkonemataceae, Aerosakkonematales ord. nov., Cyanobacteria) from benthic tropical and subtropical fresh waters, with the description of four new species.</title>
        <authorList>
            <person name="Moretto J.A."/>
            <person name="Berthold D.E."/>
            <person name="Lefler F.W."/>
            <person name="Huang I.-S."/>
            <person name="Laughinghouse H. IV."/>
        </authorList>
    </citation>
    <scope>NUCLEOTIDE SEQUENCE [LARGE SCALE GENOMIC DNA]</scope>
    <source>
        <strain evidence="16 17">BLCC-F167</strain>
    </source>
</reference>
<comment type="function">
    <text evidence="9">Involved in nitrogen metabolism via ammonium assimilation. Catalyzes the ATP-dependent biosynthesis of glutamine from glutamate and ammonia.</text>
</comment>
<dbReference type="NCBIfam" id="TIGR00653">
    <property type="entry name" value="GlnA"/>
    <property type="match status" value="1"/>
</dbReference>
<protein>
    <recommendedName>
        <fullName evidence="4 13">Glutamine synthetase</fullName>
        <ecNumber evidence="3 13">6.3.1.2</ecNumber>
    </recommendedName>
</protein>
<dbReference type="InterPro" id="IPR027303">
    <property type="entry name" value="Gln_synth_gly_rich_site"/>
</dbReference>
<dbReference type="PANTHER" id="PTHR43407:SF1">
    <property type="entry name" value="LENGSIN"/>
    <property type="match status" value="1"/>
</dbReference>
<evidence type="ECO:0000256" key="12">
    <source>
        <dbReference type="RuleBase" id="RU000384"/>
    </source>
</evidence>
<dbReference type="InterPro" id="IPR036651">
    <property type="entry name" value="Gln_synt_N_sf"/>
</dbReference>
<evidence type="ECO:0000256" key="5">
    <source>
        <dbReference type="ARBA" id="ARBA00022490"/>
    </source>
</evidence>
<dbReference type="EMBL" id="JBHFNT010000072">
    <property type="protein sequence ID" value="MFB2834647.1"/>
    <property type="molecule type" value="Genomic_DNA"/>
</dbReference>
<dbReference type="Gene3D" id="3.30.590.10">
    <property type="entry name" value="Glutamine synthetase/guanido kinase, catalytic domain"/>
    <property type="match status" value="1"/>
</dbReference>
<feature type="domain" description="GS beta-grasp" evidence="14">
    <location>
        <begin position="15"/>
        <end position="100"/>
    </location>
</feature>
<evidence type="ECO:0000256" key="13">
    <source>
        <dbReference type="RuleBase" id="RU004356"/>
    </source>
</evidence>
<evidence type="ECO:0000256" key="10">
    <source>
        <dbReference type="ARBA" id="ARBA00049436"/>
    </source>
</evidence>
<evidence type="ECO:0000256" key="6">
    <source>
        <dbReference type="ARBA" id="ARBA00022598"/>
    </source>
</evidence>
<dbReference type="EC" id="6.3.1.2" evidence="3 13"/>
<dbReference type="InterPro" id="IPR004809">
    <property type="entry name" value="Gln_synth_I"/>
</dbReference>
<dbReference type="SUPFAM" id="SSF54368">
    <property type="entry name" value="Glutamine synthetase, N-terminal domain"/>
    <property type="match status" value="1"/>
</dbReference>
<evidence type="ECO:0000256" key="1">
    <source>
        <dbReference type="ARBA" id="ARBA00004496"/>
    </source>
</evidence>
<dbReference type="PANTHER" id="PTHR43407">
    <property type="entry name" value="GLUTAMINE SYNTHETASE"/>
    <property type="match status" value="1"/>
</dbReference>
<gene>
    <name evidence="16" type="primary">glnA</name>
    <name evidence="16" type="ORF">ACE1CA_08950</name>
</gene>
<dbReference type="Proteomes" id="UP001576780">
    <property type="component" value="Unassembled WGS sequence"/>
</dbReference>
<keyword evidence="6 13" id="KW-0436">Ligase</keyword>
<comment type="catalytic activity">
    <reaction evidence="10 13">
        <text>L-glutamate + NH4(+) + ATP = L-glutamine + ADP + phosphate + H(+)</text>
        <dbReference type="Rhea" id="RHEA:16169"/>
        <dbReference type="ChEBI" id="CHEBI:15378"/>
        <dbReference type="ChEBI" id="CHEBI:28938"/>
        <dbReference type="ChEBI" id="CHEBI:29985"/>
        <dbReference type="ChEBI" id="CHEBI:30616"/>
        <dbReference type="ChEBI" id="CHEBI:43474"/>
        <dbReference type="ChEBI" id="CHEBI:58359"/>
        <dbReference type="ChEBI" id="CHEBI:456216"/>
        <dbReference type="EC" id="6.3.1.2"/>
    </reaction>
</comment>
<dbReference type="Pfam" id="PF03951">
    <property type="entry name" value="Gln-synt_N"/>
    <property type="match status" value="1"/>
</dbReference>
<dbReference type="InterPro" id="IPR008147">
    <property type="entry name" value="Gln_synt_N"/>
</dbReference>
<evidence type="ECO:0000259" key="14">
    <source>
        <dbReference type="PROSITE" id="PS51986"/>
    </source>
</evidence>
<dbReference type="InterPro" id="IPR008146">
    <property type="entry name" value="Gln_synth_cat_dom"/>
</dbReference>
<keyword evidence="7 13" id="KW-0547">Nucleotide-binding</keyword>
<evidence type="ECO:0000256" key="8">
    <source>
        <dbReference type="ARBA" id="ARBA00022840"/>
    </source>
</evidence>
<keyword evidence="8 13" id="KW-0067">ATP-binding</keyword>
<dbReference type="GO" id="GO:0004356">
    <property type="term" value="F:glutamine synthetase activity"/>
    <property type="evidence" value="ECO:0007669"/>
    <property type="project" value="UniProtKB-EC"/>
</dbReference>
<evidence type="ECO:0000256" key="7">
    <source>
        <dbReference type="ARBA" id="ARBA00022741"/>
    </source>
</evidence>
<evidence type="ECO:0000256" key="3">
    <source>
        <dbReference type="ARBA" id="ARBA00012937"/>
    </source>
</evidence>
<dbReference type="PROSITE" id="PS51987">
    <property type="entry name" value="GS_CATALYTIC"/>
    <property type="match status" value="1"/>
</dbReference>
<evidence type="ECO:0000313" key="17">
    <source>
        <dbReference type="Proteomes" id="UP001576780"/>
    </source>
</evidence>
<evidence type="ECO:0000256" key="2">
    <source>
        <dbReference type="ARBA" id="ARBA00009897"/>
    </source>
</evidence>
<dbReference type="PROSITE" id="PS00180">
    <property type="entry name" value="GLNA_1"/>
    <property type="match status" value="1"/>
</dbReference>
<comment type="subcellular location">
    <subcellularLocation>
        <location evidence="1">Cytoplasm</location>
    </subcellularLocation>
</comment>
<comment type="caution">
    <text evidence="16">The sequence shown here is derived from an EMBL/GenBank/DDBJ whole genome shotgun (WGS) entry which is preliminary data.</text>
</comment>
<dbReference type="RefSeq" id="WP_413277078.1">
    <property type="nucleotide sequence ID" value="NZ_JBHFNT010000072.1"/>
</dbReference>
<dbReference type="InterPro" id="IPR014746">
    <property type="entry name" value="Gln_synth/guanido_kin_cat_dom"/>
</dbReference>
<comment type="similarity">
    <text evidence="2 11 12">Belongs to the glutamine synthetase family.</text>
</comment>
<feature type="domain" description="GS catalytic" evidence="15">
    <location>
        <begin position="107"/>
        <end position="472"/>
    </location>
</feature>
<dbReference type="Gene3D" id="3.10.20.70">
    <property type="entry name" value="Glutamine synthetase, N-terminal domain"/>
    <property type="match status" value="1"/>
</dbReference>
<accession>A0ABV4WIE3</accession>
<dbReference type="Pfam" id="PF00120">
    <property type="entry name" value="Gln-synt_C"/>
    <property type="match status" value="1"/>
</dbReference>
<dbReference type="SUPFAM" id="SSF55931">
    <property type="entry name" value="Glutamine synthetase/guanido kinase"/>
    <property type="match status" value="1"/>
</dbReference>
<dbReference type="InterPro" id="IPR027302">
    <property type="entry name" value="Gln_synth_N_conserv_site"/>
</dbReference>
<evidence type="ECO:0000313" key="16">
    <source>
        <dbReference type="EMBL" id="MFB2834647.1"/>
    </source>
</evidence>
<organism evidence="16 17">
    <name type="scientific">Floridaenema evergladense BLCC-F167</name>
    <dbReference type="NCBI Taxonomy" id="3153639"/>
    <lineage>
        <taxon>Bacteria</taxon>
        <taxon>Bacillati</taxon>
        <taxon>Cyanobacteriota</taxon>
        <taxon>Cyanophyceae</taxon>
        <taxon>Oscillatoriophycideae</taxon>
        <taxon>Aerosakkonematales</taxon>
        <taxon>Aerosakkonemataceae</taxon>
        <taxon>Floridanema</taxon>
        <taxon>Floridanema evergladense</taxon>
    </lineage>
</organism>
<proteinExistence type="inferred from homology"/>
<keyword evidence="5" id="KW-0963">Cytoplasm</keyword>
<name>A0ABV4WIE3_9CYAN</name>
<evidence type="ECO:0000259" key="15">
    <source>
        <dbReference type="PROSITE" id="PS51987"/>
    </source>
</evidence>
<dbReference type="PROSITE" id="PS00181">
    <property type="entry name" value="GLNA_ATP"/>
    <property type="match status" value="1"/>
</dbReference>
<evidence type="ECO:0000256" key="11">
    <source>
        <dbReference type="PROSITE-ProRule" id="PRU01330"/>
    </source>
</evidence>
<evidence type="ECO:0000256" key="4">
    <source>
        <dbReference type="ARBA" id="ARBA00021364"/>
    </source>
</evidence>
<sequence length="472" mass="53116">MFQTPQEFLNYVKEKNIQIIDLKFIDMPGIWQHLSVYHNQIDESSFSSGVPFDGSSIRGWKAINESDMAMVLDPTTAWIDPFMKEPTLSVICSIIEPRTGEPYSRDPRTIAQKAVDYLISTGLGDTAFFGPEAEFFIFDDVRFDQNEHEGYYYVDSVEGRWNSGKNEGPNLGYKPRYKEGYFPVSPTDTSQDMRTEMLLTMAECGVPIEKHHHEVASGGQCELGFRFNKLVKAADDLMTYKYVIKNVAKKYGKTVTFMPKPVFNDNGSGMHTHQSIWKDGQPLFAGDKYADLSQMALHYIGGILKHAPALLALTNPTTNSYKRLVPGFEAPVNLAYSQGNRSASIRIPLSGTNPKAKRLEFRCPDATCNPYLAFAAMLCAGIDGIKNQIDPGEPLDVDIYELSPEELSKVPSTPGSLEGALEALEKDHAFLTETGVFTEDFIQTWISYKIDKEVNPMRLRPHPYEYALYYDC</sequence>
<keyword evidence="17" id="KW-1185">Reference proteome</keyword>
<evidence type="ECO:0000256" key="9">
    <source>
        <dbReference type="ARBA" id="ARBA00045640"/>
    </source>
</evidence>